<keyword evidence="3" id="KW-1133">Transmembrane helix</keyword>
<dbReference type="Pfam" id="PF23295">
    <property type="entry name" value="Arm_4"/>
    <property type="match status" value="1"/>
</dbReference>
<feature type="domain" description="SAM" evidence="4">
    <location>
        <begin position="38"/>
        <end position="108"/>
    </location>
</feature>
<protein>
    <recommendedName>
        <fullName evidence="4">SAM domain-containing protein</fullName>
    </recommendedName>
</protein>
<keyword evidence="1" id="KW-0853">WD repeat</keyword>
<dbReference type="InterPro" id="IPR056252">
    <property type="entry name" value="Alfy-like_Arm-like"/>
</dbReference>
<keyword evidence="3" id="KW-0812">Transmembrane</keyword>
<evidence type="ECO:0000259" key="4">
    <source>
        <dbReference type="PROSITE" id="PS50105"/>
    </source>
</evidence>
<dbReference type="PANTHER" id="PTHR46108">
    <property type="entry name" value="BLUE CHEESE"/>
    <property type="match status" value="1"/>
</dbReference>
<dbReference type="Gene3D" id="1.10.150.50">
    <property type="entry name" value="Transcription Factor, Ets-1"/>
    <property type="match status" value="1"/>
</dbReference>
<evidence type="ECO:0000256" key="1">
    <source>
        <dbReference type="ARBA" id="ARBA00022574"/>
    </source>
</evidence>
<reference evidence="5 6" key="1">
    <citation type="journal article" date="2013" name="Curr. Biol.">
        <title>The Genome of the Foraminiferan Reticulomyxa filosa.</title>
        <authorList>
            <person name="Glockner G."/>
            <person name="Hulsmann N."/>
            <person name="Schleicher M."/>
            <person name="Noegel A.A."/>
            <person name="Eichinger L."/>
            <person name="Gallinger C."/>
            <person name="Pawlowski J."/>
            <person name="Sierra R."/>
            <person name="Euteneuer U."/>
            <person name="Pillet L."/>
            <person name="Moustafa A."/>
            <person name="Platzer M."/>
            <person name="Groth M."/>
            <person name="Szafranski K."/>
            <person name="Schliwa M."/>
        </authorList>
    </citation>
    <scope>NUCLEOTIDE SEQUENCE [LARGE SCALE GENOMIC DNA]</scope>
</reference>
<feature type="transmembrane region" description="Helical" evidence="3">
    <location>
        <begin position="433"/>
        <end position="456"/>
    </location>
</feature>
<organism evidence="5 6">
    <name type="scientific">Reticulomyxa filosa</name>
    <dbReference type="NCBI Taxonomy" id="46433"/>
    <lineage>
        <taxon>Eukaryota</taxon>
        <taxon>Sar</taxon>
        <taxon>Rhizaria</taxon>
        <taxon>Retaria</taxon>
        <taxon>Foraminifera</taxon>
        <taxon>Monothalamids</taxon>
        <taxon>Reticulomyxidae</taxon>
        <taxon>Reticulomyxa</taxon>
    </lineage>
</organism>
<proteinExistence type="predicted"/>
<evidence type="ECO:0000256" key="3">
    <source>
        <dbReference type="SAM" id="Phobius"/>
    </source>
</evidence>
<evidence type="ECO:0000256" key="2">
    <source>
        <dbReference type="SAM" id="Coils"/>
    </source>
</evidence>
<keyword evidence="6" id="KW-1185">Reference proteome</keyword>
<feature type="coiled-coil region" evidence="2">
    <location>
        <begin position="124"/>
        <end position="181"/>
    </location>
</feature>
<gene>
    <name evidence="5" type="ORF">RFI_12804</name>
</gene>
<dbReference type="SUPFAM" id="SSF47769">
    <property type="entry name" value="SAM/Pointed domain"/>
    <property type="match status" value="1"/>
</dbReference>
<dbReference type="InterPro" id="IPR051944">
    <property type="entry name" value="BEACH_domain_protein"/>
</dbReference>
<dbReference type="InterPro" id="IPR013761">
    <property type="entry name" value="SAM/pointed_sf"/>
</dbReference>
<dbReference type="EMBL" id="ASPP01009279">
    <property type="protein sequence ID" value="ETO24352.1"/>
    <property type="molecule type" value="Genomic_DNA"/>
</dbReference>
<dbReference type="PANTHER" id="PTHR46108:SF4">
    <property type="entry name" value="BLUE CHEESE"/>
    <property type="match status" value="1"/>
</dbReference>
<accession>X6NG89</accession>
<name>X6NG89_RETFI</name>
<dbReference type="AlphaFoldDB" id="X6NG89"/>
<keyword evidence="3" id="KW-0472">Membrane</keyword>
<evidence type="ECO:0000313" key="6">
    <source>
        <dbReference type="Proteomes" id="UP000023152"/>
    </source>
</evidence>
<dbReference type="Proteomes" id="UP000023152">
    <property type="component" value="Unassembled WGS sequence"/>
</dbReference>
<keyword evidence="2" id="KW-0175">Coiled coil</keyword>
<evidence type="ECO:0000313" key="5">
    <source>
        <dbReference type="EMBL" id="ETO24352.1"/>
    </source>
</evidence>
<dbReference type="InterPro" id="IPR001660">
    <property type="entry name" value="SAM"/>
</dbReference>
<comment type="caution">
    <text evidence="5">The sequence shown here is derived from an EMBL/GenBank/DDBJ whole genome shotgun (WGS) entry which is preliminary data.</text>
</comment>
<sequence>MDHVELLSRCVGVNKATDVSPRYFTLEALNVAFEIRSWTTKDVIKWFRTVDNERFANRLDGCIEQLQIDGQTLLSLANNDEWLRNQIGLHDDVERSIVQHALHKLKLESGAILFNHHDLYVLAMDTLLNLLRDNEENCKVMQKKKKMIRNQMDEDSVSDILASLNAEKESYEFRLNILEALQQMINDSHPAATNIKNSWHELGGFATVLSLFTSLDSLWPDCDERTSQLAMELIEKSFTMIISVIKNHPRNRTYFWFSSWNSIADAIIVTGVLKSTHCKTLFRILFALAMEELFLDVDGGHRKPSHLGVVAVASSQQQQSQLRNQKEKEYLITHSFYNPNWNDDNEYNLSNESKTLESNFLKNPEAILVILKILSLCPEQLQLHIFEKLLSLINLYVIDSNGYKWTIQQVYDLYSEILESSANTPLRRVLNQFIVGMFICFLNFISSSSSFGSIFLNQCIYS</sequence>
<dbReference type="PROSITE" id="PS50105">
    <property type="entry name" value="SAM_DOMAIN"/>
    <property type="match status" value="1"/>
</dbReference>